<keyword evidence="1" id="KW-0732">Signal</keyword>
<organism evidence="2 3">
    <name type="scientific">Allacma fusca</name>
    <dbReference type="NCBI Taxonomy" id="39272"/>
    <lineage>
        <taxon>Eukaryota</taxon>
        <taxon>Metazoa</taxon>
        <taxon>Ecdysozoa</taxon>
        <taxon>Arthropoda</taxon>
        <taxon>Hexapoda</taxon>
        <taxon>Collembola</taxon>
        <taxon>Symphypleona</taxon>
        <taxon>Sminthuridae</taxon>
        <taxon>Allacma</taxon>
    </lineage>
</organism>
<name>A0A8J2L4J1_9HEXA</name>
<proteinExistence type="predicted"/>
<accession>A0A8J2L4J1</accession>
<comment type="caution">
    <text evidence="2">The sequence shown here is derived from an EMBL/GenBank/DDBJ whole genome shotgun (WGS) entry which is preliminary data.</text>
</comment>
<evidence type="ECO:0000313" key="3">
    <source>
        <dbReference type="Proteomes" id="UP000708208"/>
    </source>
</evidence>
<feature type="chain" id="PRO_5035144287" evidence="1">
    <location>
        <begin position="25"/>
        <end position="80"/>
    </location>
</feature>
<dbReference type="AlphaFoldDB" id="A0A8J2L4J1"/>
<sequence length="80" mass="9130">MTNVAISLLLSTQIVISVISTINGQILSEEIPPELKFVLDPELGKWKSPEELERLCPYYLSGFDEEERPSMNNLFFTNLQ</sequence>
<feature type="signal peptide" evidence="1">
    <location>
        <begin position="1"/>
        <end position="24"/>
    </location>
</feature>
<protein>
    <submittedName>
        <fullName evidence="2">Uncharacterized protein</fullName>
    </submittedName>
</protein>
<evidence type="ECO:0000313" key="2">
    <source>
        <dbReference type="EMBL" id="CAG7825412.1"/>
    </source>
</evidence>
<reference evidence="2" key="1">
    <citation type="submission" date="2021-06" db="EMBL/GenBank/DDBJ databases">
        <authorList>
            <person name="Hodson N. C."/>
            <person name="Mongue J. A."/>
            <person name="Jaron S. K."/>
        </authorList>
    </citation>
    <scope>NUCLEOTIDE SEQUENCE</scope>
</reference>
<dbReference type="EMBL" id="CAJVCH010536153">
    <property type="protein sequence ID" value="CAG7825412.1"/>
    <property type="molecule type" value="Genomic_DNA"/>
</dbReference>
<dbReference type="Proteomes" id="UP000708208">
    <property type="component" value="Unassembled WGS sequence"/>
</dbReference>
<gene>
    <name evidence="2" type="ORF">AFUS01_LOCUS35521</name>
</gene>
<keyword evidence="3" id="KW-1185">Reference proteome</keyword>
<evidence type="ECO:0000256" key="1">
    <source>
        <dbReference type="SAM" id="SignalP"/>
    </source>
</evidence>